<dbReference type="AlphaFoldDB" id="A0A371RII1"/>
<comment type="caution">
    <text evidence="14">The sequence shown here is derived from an EMBL/GenBank/DDBJ whole genome shotgun (WGS) entry which is preliminary data.</text>
</comment>
<dbReference type="Pfam" id="PF07977">
    <property type="entry name" value="FabA"/>
    <property type="match status" value="1"/>
</dbReference>
<keyword evidence="7" id="KW-0444">Lipid biosynthesis</keyword>
<evidence type="ECO:0000256" key="10">
    <source>
        <dbReference type="ARBA" id="ARBA00023160"/>
    </source>
</evidence>
<evidence type="ECO:0000256" key="2">
    <source>
        <dbReference type="ARBA" id="ARBA00004496"/>
    </source>
</evidence>
<dbReference type="GO" id="GO:0005737">
    <property type="term" value="C:cytoplasm"/>
    <property type="evidence" value="ECO:0007669"/>
    <property type="project" value="UniProtKB-SubCell"/>
</dbReference>
<dbReference type="InterPro" id="IPR029069">
    <property type="entry name" value="HotDog_dom_sf"/>
</dbReference>
<sequence length="181" mass="19646">MSDIAVTPRPNSFDKQALIDCGMNGYAGPGTAQLPVPPMLMFDRITSITDTGGKHGKGQVIAELDITDDLWFFECHFPGDPVMPGCLGLDAMWQLVGFFMTWGGSMGHGRALGAGQIKFTGQVKPEVSIVRYEIDIRRAMRGKLVLGIGDGTMFADDRPIYEANDLRVGLFSQDQLNSGAM</sequence>
<keyword evidence="11 14" id="KW-0413">Isomerase</keyword>
<dbReference type="EMBL" id="QUQO01000001">
    <property type="protein sequence ID" value="RFB05264.1"/>
    <property type="molecule type" value="Genomic_DNA"/>
</dbReference>
<dbReference type="PANTHER" id="PTHR30272">
    <property type="entry name" value="3-HYDROXYACYL-[ACYL-CARRIER-PROTEIN] DEHYDRATASE"/>
    <property type="match status" value="1"/>
</dbReference>
<keyword evidence="8" id="KW-0276">Fatty acid metabolism</keyword>
<evidence type="ECO:0000256" key="12">
    <source>
        <dbReference type="ARBA" id="ARBA00023239"/>
    </source>
</evidence>
<dbReference type="Proteomes" id="UP000264589">
    <property type="component" value="Unassembled WGS sequence"/>
</dbReference>
<dbReference type="EC" id="4.2.1.59" evidence="13"/>
<dbReference type="InParanoid" id="A0A371RII1"/>
<evidence type="ECO:0000256" key="6">
    <source>
        <dbReference type="ARBA" id="ARBA00022490"/>
    </source>
</evidence>
<reference evidence="14 15" key="1">
    <citation type="submission" date="2018-08" db="EMBL/GenBank/DDBJ databases">
        <title>Parvularcula sp. SM1705, isolated from surface water of the South Sea China.</title>
        <authorList>
            <person name="Sun L."/>
        </authorList>
    </citation>
    <scope>NUCLEOTIDE SEQUENCE [LARGE SCALE GENOMIC DNA]</scope>
    <source>
        <strain evidence="14 15">SM1705</strain>
    </source>
</reference>
<evidence type="ECO:0000313" key="14">
    <source>
        <dbReference type="EMBL" id="RFB05264.1"/>
    </source>
</evidence>
<comment type="subcellular location">
    <subcellularLocation>
        <location evidence="2">Cytoplasm</location>
    </subcellularLocation>
</comment>
<dbReference type="RefSeq" id="WP_116391896.1">
    <property type="nucleotide sequence ID" value="NZ_CAXQPM010000008.1"/>
</dbReference>
<evidence type="ECO:0000313" key="15">
    <source>
        <dbReference type="Proteomes" id="UP000264589"/>
    </source>
</evidence>
<evidence type="ECO:0000256" key="8">
    <source>
        <dbReference type="ARBA" id="ARBA00022832"/>
    </source>
</evidence>
<dbReference type="Gene3D" id="3.10.129.10">
    <property type="entry name" value="Hotdog Thioesterase"/>
    <property type="match status" value="1"/>
</dbReference>
<keyword evidence="9" id="KW-0443">Lipid metabolism</keyword>
<evidence type="ECO:0000256" key="7">
    <source>
        <dbReference type="ARBA" id="ARBA00022516"/>
    </source>
</evidence>
<protein>
    <recommendedName>
        <fullName evidence="13">3-hydroxyacyl-[acyl-carrier-protein] dehydratase FabA</fullName>
        <ecNumber evidence="13">4.2.1.59</ecNumber>
    </recommendedName>
</protein>
<dbReference type="NCBIfam" id="TIGR01749">
    <property type="entry name" value="fabA"/>
    <property type="match status" value="1"/>
</dbReference>
<dbReference type="OrthoDB" id="9786735at2"/>
<dbReference type="InterPro" id="IPR010083">
    <property type="entry name" value="FabA"/>
</dbReference>
<organism evidence="14 15">
    <name type="scientific">Parvularcula marina</name>
    <dbReference type="NCBI Taxonomy" id="2292771"/>
    <lineage>
        <taxon>Bacteria</taxon>
        <taxon>Pseudomonadati</taxon>
        <taxon>Pseudomonadota</taxon>
        <taxon>Alphaproteobacteria</taxon>
        <taxon>Parvularculales</taxon>
        <taxon>Parvularculaceae</taxon>
        <taxon>Parvularcula</taxon>
    </lineage>
</organism>
<evidence type="ECO:0000256" key="9">
    <source>
        <dbReference type="ARBA" id="ARBA00023098"/>
    </source>
</evidence>
<dbReference type="FunCoup" id="A0A371RII1">
    <property type="interactions" value="146"/>
</dbReference>
<comment type="subunit">
    <text evidence="5">Homodimer.</text>
</comment>
<evidence type="ECO:0000256" key="5">
    <source>
        <dbReference type="ARBA" id="ARBA00011738"/>
    </source>
</evidence>
<keyword evidence="15" id="KW-1185">Reference proteome</keyword>
<evidence type="ECO:0000256" key="4">
    <source>
        <dbReference type="ARBA" id="ARBA00006714"/>
    </source>
</evidence>
<name>A0A371RII1_9PROT</name>
<evidence type="ECO:0000256" key="11">
    <source>
        <dbReference type="ARBA" id="ARBA00023235"/>
    </source>
</evidence>
<gene>
    <name evidence="14" type="ORF">DX908_08345</name>
</gene>
<dbReference type="PANTHER" id="PTHR30272:SF8">
    <property type="entry name" value="3-HYDROXYDECANOYL-[ACYL-CARRIER-PROTEIN] DEHYDRATASE"/>
    <property type="match status" value="1"/>
</dbReference>
<comment type="catalytic activity">
    <reaction evidence="1">
        <text>a (3R)-hydroxyacyl-[ACP] = a (2E)-enoyl-[ACP] + H2O</text>
        <dbReference type="Rhea" id="RHEA:13097"/>
        <dbReference type="Rhea" id="RHEA-COMP:9925"/>
        <dbReference type="Rhea" id="RHEA-COMP:9945"/>
        <dbReference type="ChEBI" id="CHEBI:15377"/>
        <dbReference type="ChEBI" id="CHEBI:78784"/>
        <dbReference type="ChEBI" id="CHEBI:78827"/>
        <dbReference type="EC" id="4.2.1.59"/>
    </reaction>
</comment>
<evidence type="ECO:0000256" key="3">
    <source>
        <dbReference type="ARBA" id="ARBA00005194"/>
    </source>
</evidence>
<comment type="similarity">
    <text evidence="4">Belongs to the thioester dehydratase family. FabA subfamily.</text>
</comment>
<proteinExistence type="inferred from homology"/>
<keyword evidence="10" id="KW-0275">Fatty acid biosynthesis</keyword>
<keyword evidence="12 14" id="KW-0456">Lyase</keyword>
<dbReference type="GO" id="GO:0019171">
    <property type="term" value="F:(3R)-hydroxyacyl-[acyl-carrier-protein] dehydratase activity"/>
    <property type="evidence" value="ECO:0007669"/>
    <property type="project" value="UniProtKB-UniRule"/>
</dbReference>
<dbReference type="SUPFAM" id="SSF54637">
    <property type="entry name" value="Thioesterase/thiol ester dehydrase-isomerase"/>
    <property type="match status" value="1"/>
</dbReference>
<dbReference type="UniPathway" id="UPA00094"/>
<evidence type="ECO:0000256" key="1">
    <source>
        <dbReference type="ARBA" id="ARBA00001055"/>
    </source>
</evidence>
<dbReference type="NCBIfam" id="NF003509">
    <property type="entry name" value="PRK05174.1"/>
    <property type="match status" value="1"/>
</dbReference>
<dbReference type="GO" id="GO:0006633">
    <property type="term" value="P:fatty acid biosynthetic process"/>
    <property type="evidence" value="ECO:0007669"/>
    <property type="project" value="UniProtKB-UniRule"/>
</dbReference>
<dbReference type="InterPro" id="IPR013114">
    <property type="entry name" value="FabA_FabZ"/>
</dbReference>
<dbReference type="GO" id="GO:0016853">
    <property type="term" value="F:isomerase activity"/>
    <property type="evidence" value="ECO:0007669"/>
    <property type="project" value="UniProtKB-KW"/>
</dbReference>
<comment type="pathway">
    <text evidence="3">Lipid metabolism; fatty acid biosynthesis.</text>
</comment>
<evidence type="ECO:0000256" key="13">
    <source>
        <dbReference type="NCBIfam" id="TIGR01749"/>
    </source>
</evidence>
<accession>A0A371RII1</accession>
<keyword evidence="6" id="KW-0963">Cytoplasm</keyword>